<evidence type="ECO:0000313" key="3">
    <source>
        <dbReference type="EMBL" id="KAF7491862.1"/>
    </source>
</evidence>
<feature type="chain" id="PRO_5038259467" evidence="2">
    <location>
        <begin position="21"/>
        <end position="422"/>
    </location>
</feature>
<keyword evidence="5" id="KW-1185">Reference proteome</keyword>
<keyword evidence="1" id="KW-0812">Transmembrane</keyword>
<keyword evidence="2" id="KW-0732">Signal</keyword>
<feature type="transmembrane region" description="Helical" evidence="1">
    <location>
        <begin position="347"/>
        <end position="368"/>
    </location>
</feature>
<reference evidence="4" key="3">
    <citation type="submission" date="2022-06" db="UniProtKB">
        <authorList>
            <consortium name="EnsemblMetazoa"/>
        </authorList>
    </citation>
    <scope>IDENTIFICATION</scope>
</reference>
<dbReference type="EMBL" id="WVUK01000058">
    <property type="protein sequence ID" value="KAF7491862.1"/>
    <property type="molecule type" value="Genomic_DNA"/>
</dbReference>
<gene>
    <name evidence="3" type="ORF">SSS_38</name>
</gene>
<evidence type="ECO:0000256" key="1">
    <source>
        <dbReference type="SAM" id="Phobius"/>
    </source>
</evidence>
<reference evidence="5" key="1">
    <citation type="journal article" date="2020" name="PLoS Negl. Trop. Dis.">
        <title>High-quality nuclear genome for Sarcoptes scabiei-A critical resource for a neglected parasite.</title>
        <authorList>
            <person name="Korhonen P.K."/>
            <person name="Gasser R.B."/>
            <person name="Ma G."/>
            <person name="Wang T."/>
            <person name="Stroehlein A.J."/>
            <person name="Young N.D."/>
            <person name="Ang C.S."/>
            <person name="Fernando D.D."/>
            <person name="Lu H.C."/>
            <person name="Taylor S."/>
            <person name="Reynolds S.L."/>
            <person name="Mofiz E."/>
            <person name="Najaraj S.H."/>
            <person name="Gowda H."/>
            <person name="Madugundu A."/>
            <person name="Renuse S."/>
            <person name="Holt D."/>
            <person name="Pandey A."/>
            <person name="Papenfuss A.T."/>
            <person name="Fischer K."/>
        </authorList>
    </citation>
    <scope>NUCLEOTIDE SEQUENCE [LARGE SCALE GENOMIC DNA]</scope>
</reference>
<proteinExistence type="predicted"/>
<evidence type="ECO:0000256" key="2">
    <source>
        <dbReference type="SAM" id="SignalP"/>
    </source>
</evidence>
<evidence type="ECO:0000313" key="4">
    <source>
        <dbReference type="EnsemblMetazoa" id="KAF7491862.1"/>
    </source>
</evidence>
<dbReference type="Proteomes" id="UP000070412">
    <property type="component" value="Unassembled WGS sequence"/>
</dbReference>
<accession>A0A834VBY5</accession>
<keyword evidence="1" id="KW-0472">Membrane</keyword>
<name>A0A834VBY5_SARSC</name>
<protein>
    <submittedName>
        <fullName evidence="3 4">Uncharacterized protein</fullName>
    </submittedName>
</protein>
<evidence type="ECO:0000313" key="5">
    <source>
        <dbReference type="Proteomes" id="UP000070412"/>
    </source>
</evidence>
<sequence>MKSIQTSSILIMILLEMVEQNELNAPTISVQDLYGIKWFSYQQPPKQQEIVEEFCSNKKLDFIHFDSEWNVAIYRVQKTSINFDWRFGQLQQTMISYRFRFDPIDQNVLWRKNFTDTFEQTLWDNFILVGSILLIERKLRIEIYRLERNDLDQQMELGYAIYPLTDQNTNIFRLLINNYLSGNLEKPMNELFNLRLFDKIPLNDTIQKYRKSKHLNQKMFPRLILSQIFEHYDRFILISIDQLQAYYLLIPNKKDSNQWILYFYQYEIGNLSVQILSDLSQQDYQIKGSFSFESKLYLFLYVQGSPQARRVVRYWPFVFENQNIPINELICRFKEESSIVEQLKPIVFKWLILSATISIALFSFYFTLRFRLRSIETSIKYHKDRPLSQRFKRHHSKALNDRQNLILLAECKRIAKNLLEKF</sequence>
<feature type="signal peptide" evidence="2">
    <location>
        <begin position="1"/>
        <end position="20"/>
    </location>
</feature>
<reference evidence="3" key="2">
    <citation type="submission" date="2020-01" db="EMBL/GenBank/DDBJ databases">
        <authorList>
            <person name="Korhonen P.K.K."/>
            <person name="Guangxu M.G."/>
            <person name="Wang T.W."/>
            <person name="Stroehlein A.J.S."/>
            <person name="Young N.D."/>
            <person name="Ang C.-S.A."/>
            <person name="Fernando D.W.F."/>
            <person name="Lu H.L."/>
            <person name="Taylor S.T."/>
            <person name="Ehtesham M.E.M."/>
            <person name="Najaraj S.H.N."/>
            <person name="Harsha G.H.G."/>
            <person name="Madugundu A.M."/>
            <person name="Renuse S.R."/>
            <person name="Holt D.H."/>
            <person name="Pandey A.P."/>
            <person name="Papenfuss A.P."/>
            <person name="Gasser R.B.G."/>
            <person name="Fischer K.F."/>
        </authorList>
    </citation>
    <scope>NUCLEOTIDE SEQUENCE</scope>
    <source>
        <strain evidence="3">SSS_KF_BRIS2020</strain>
    </source>
</reference>
<dbReference type="EnsemblMetazoa" id="SSS_38s_mrna">
    <property type="protein sequence ID" value="KAF7491862.1"/>
    <property type="gene ID" value="SSS_38"/>
</dbReference>
<dbReference type="AlphaFoldDB" id="A0A834VBY5"/>
<organism evidence="3">
    <name type="scientific">Sarcoptes scabiei</name>
    <name type="common">Itch mite</name>
    <name type="synonym">Acarus scabiei</name>
    <dbReference type="NCBI Taxonomy" id="52283"/>
    <lineage>
        <taxon>Eukaryota</taxon>
        <taxon>Metazoa</taxon>
        <taxon>Ecdysozoa</taxon>
        <taxon>Arthropoda</taxon>
        <taxon>Chelicerata</taxon>
        <taxon>Arachnida</taxon>
        <taxon>Acari</taxon>
        <taxon>Acariformes</taxon>
        <taxon>Sarcoptiformes</taxon>
        <taxon>Astigmata</taxon>
        <taxon>Psoroptidia</taxon>
        <taxon>Sarcoptoidea</taxon>
        <taxon>Sarcoptidae</taxon>
        <taxon>Sarcoptinae</taxon>
        <taxon>Sarcoptes</taxon>
    </lineage>
</organism>
<keyword evidence="1" id="KW-1133">Transmembrane helix</keyword>